<dbReference type="PANTHER" id="PTHR11364:SF27">
    <property type="entry name" value="SULFURTRANSFERASE"/>
    <property type="match status" value="1"/>
</dbReference>
<dbReference type="Gene3D" id="3.40.250.10">
    <property type="entry name" value="Rhodanese-like domain"/>
    <property type="match status" value="2"/>
</dbReference>
<protein>
    <submittedName>
        <fullName evidence="4">Sulfurtransferase</fullName>
        <ecNumber evidence="4">2.8.1.-</ecNumber>
    </submittedName>
</protein>
<dbReference type="Proteomes" id="UP001597267">
    <property type="component" value="Unassembled WGS sequence"/>
</dbReference>
<keyword evidence="1 4" id="KW-0808">Transferase</keyword>
<evidence type="ECO:0000259" key="3">
    <source>
        <dbReference type="PROSITE" id="PS50206"/>
    </source>
</evidence>
<feature type="domain" description="Rhodanese" evidence="3">
    <location>
        <begin position="68"/>
        <end position="175"/>
    </location>
</feature>
<dbReference type="CDD" id="cd01449">
    <property type="entry name" value="TST_Repeat_2"/>
    <property type="match status" value="1"/>
</dbReference>
<dbReference type="PANTHER" id="PTHR11364">
    <property type="entry name" value="THIOSULFATE SULFERTANSFERASE"/>
    <property type="match status" value="1"/>
</dbReference>
<dbReference type="Pfam" id="PF00581">
    <property type="entry name" value="Rhodanese"/>
    <property type="match status" value="2"/>
</dbReference>
<comment type="caution">
    <text evidence="4">The sequence shown here is derived from an EMBL/GenBank/DDBJ whole genome shotgun (WGS) entry which is preliminary data.</text>
</comment>
<dbReference type="PROSITE" id="PS50206">
    <property type="entry name" value="RHODANESE_3"/>
    <property type="match status" value="2"/>
</dbReference>
<dbReference type="InterPro" id="IPR045078">
    <property type="entry name" value="TST/MPST-like"/>
</dbReference>
<reference evidence="5" key="1">
    <citation type="journal article" date="2019" name="Int. J. Syst. Evol. Microbiol.">
        <title>The Global Catalogue of Microorganisms (GCM) 10K type strain sequencing project: providing services to taxonomists for standard genome sequencing and annotation.</title>
        <authorList>
            <consortium name="The Broad Institute Genomics Platform"/>
            <consortium name="The Broad Institute Genome Sequencing Center for Infectious Disease"/>
            <person name="Wu L."/>
            <person name="Ma J."/>
        </authorList>
    </citation>
    <scope>NUCLEOTIDE SEQUENCE [LARGE SCALE GENOMIC DNA]</scope>
    <source>
        <strain evidence="5">CCM 8896</strain>
    </source>
</reference>
<dbReference type="InterPro" id="IPR001307">
    <property type="entry name" value="Thiosulphate_STrfase_CS"/>
</dbReference>
<evidence type="ECO:0000313" key="4">
    <source>
        <dbReference type="EMBL" id="MFD1672423.1"/>
    </source>
</evidence>
<organism evidence="4 5">
    <name type="scientific">Agrilactobacillus yilanensis</name>
    <dbReference type="NCBI Taxonomy" id="2485997"/>
    <lineage>
        <taxon>Bacteria</taxon>
        <taxon>Bacillati</taxon>
        <taxon>Bacillota</taxon>
        <taxon>Bacilli</taxon>
        <taxon>Lactobacillales</taxon>
        <taxon>Lactobacillaceae</taxon>
        <taxon>Agrilactobacillus</taxon>
    </lineage>
</organism>
<proteinExistence type="predicted"/>
<dbReference type="InterPro" id="IPR001763">
    <property type="entry name" value="Rhodanese-like_dom"/>
</dbReference>
<dbReference type="SMART" id="SM00450">
    <property type="entry name" value="RHOD"/>
    <property type="match status" value="2"/>
</dbReference>
<dbReference type="SUPFAM" id="SSF52821">
    <property type="entry name" value="Rhodanese/Cell cycle control phosphatase"/>
    <property type="match status" value="2"/>
</dbReference>
<evidence type="ECO:0000256" key="1">
    <source>
        <dbReference type="ARBA" id="ARBA00022679"/>
    </source>
</evidence>
<evidence type="ECO:0000256" key="2">
    <source>
        <dbReference type="ARBA" id="ARBA00022737"/>
    </source>
</evidence>
<dbReference type="PROSITE" id="PS00380">
    <property type="entry name" value="RHODANESE_1"/>
    <property type="match status" value="1"/>
</dbReference>
<evidence type="ECO:0000313" key="5">
    <source>
        <dbReference type="Proteomes" id="UP001597267"/>
    </source>
</evidence>
<name>A0ABW4J9V1_9LACO</name>
<gene>
    <name evidence="4" type="ORF">ACFQ5M_09960</name>
</gene>
<dbReference type="GO" id="GO:0016740">
    <property type="term" value="F:transferase activity"/>
    <property type="evidence" value="ECO:0007669"/>
    <property type="project" value="UniProtKB-KW"/>
</dbReference>
<dbReference type="EC" id="2.8.1.-" evidence="4"/>
<accession>A0ABW4J9V1</accession>
<sequence>MMGKVKKGLLIILPLFLTVFALVLGTNVKKVSAADNYFAQKDDTEETAGPRVFVSPHWVNEVINGQTDVKDYKIFEASYGNDSTFKKGHVPGAVHINTNSVESEANQWNLLSAEKIKKLLLKNGVTSNTTLIVYSTDINAACRVAFAALWTGVNNIKVIDGGYKGWQKDDLDIQKGAAKSVKAATDFGVEVPANPQYEIKTPADFKKQQKEDSNVVLASTRSWKEFIGKTSGYSYIKDKGEPKGAVYTKSSKTSSDVDYLLNKDGTVKTADQVSKAWAKWGVTSDSNIDFYCGTGWRATTAFFITYQAGWKNVHLYDGGWYAWDLAHKKHPAKYQVQVGDPRSENVKILK</sequence>
<keyword evidence="5" id="KW-1185">Reference proteome</keyword>
<keyword evidence="2" id="KW-0677">Repeat</keyword>
<dbReference type="EMBL" id="JBHTOP010000026">
    <property type="protein sequence ID" value="MFD1672423.1"/>
    <property type="molecule type" value="Genomic_DNA"/>
</dbReference>
<dbReference type="RefSeq" id="WP_376923116.1">
    <property type="nucleotide sequence ID" value="NZ_JBHTOP010000026.1"/>
</dbReference>
<dbReference type="InterPro" id="IPR036873">
    <property type="entry name" value="Rhodanese-like_dom_sf"/>
</dbReference>
<feature type="domain" description="Rhodanese" evidence="3">
    <location>
        <begin position="211"/>
        <end position="329"/>
    </location>
</feature>